<dbReference type="AlphaFoldDB" id="A0A140DWX4"/>
<reference evidence="2 3" key="1">
    <citation type="journal article" date="2016" name="Gut Pathog.">
        <title>Whole genome sequencing of "Faecalibaculum rodentium" ALO17, isolated from C57BL/6J laboratory mouse feces.</title>
        <authorList>
            <person name="Lim S."/>
            <person name="Chang D.H."/>
            <person name="Ahn S."/>
            <person name="Kim B.C."/>
        </authorList>
    </citation>
    <scope>NUCLEOTIDE SEQUENCE [LARGE SCALE GENOMIC DNA]</scope>
    <source>
        <strain evidence="2 3">Alo17</strain>
    </source>
</reference>
<accession>A0A140DWX4</accession>
<feature type="region of interest" description="Disordered" evidence="1">
    <location>
        <begin position="1"/>
        <end position="48"/>
    </location>
</feature>
<evidence type="ECO:0000256" key="1">
    <source>
        <dbReference type="SAM" id="MobiDB-lite"/>
    </source>
</evidence>
<keyword evidence="3" id="KW-1185">Reference proteome</keyword>
<evidence type="ECO:0000313" key="3">
    <source>
        <dbReference type="Proteomes" id="UP000069771"/>
    </source>
</evidence>
<organism evidence="2 3">
    <name type="scientific">Faecalibaculum rodentium</name>
    <dbReference type="NCBI Taxonomy" id="1702221"/>
    <lineage>
        <taxon>Bacteria</taxon>
        <taxon>Bacillati</taxon>
        <taxon>Bacillota</taxon>
        <taxon>Erysipelotrichia</taxon>
        <taxon>Erysipelotrichales</taxon>
        <taxon>Erysipelotrichaceae</taxon>
        <taxon>Faecalibaculum</taxon>
    </lineage>
</organism>
<gene>
    <name evidence="2" type="ORF">AALO17_20170</name>
</gene>
<dbReference type="Proteomes" id="UP000069771">
    <property type="component" value="Chromosome"/>
</dbReference>
<proteinExistence type="predicted"/>
<dbReference type="EMBL" id="CP011391">
    <property type="protein sequence ID" value="AMK55151.1"/>
    <property type="molecule type" value="Genomic_DNA"/>
</dbReference>
<sequence length="48" mass="5319">MGPISSPSLVIIRKNKGHRKNNSAADEYNTERKAGETTDDIQIQTVHP</sequence>
<dbReference type="KEGG" id="fro:AALO17_20170"/>
<evidence type="ECO:0000313" key="2">
    <source>
        <dbReference type="EMBL" id="AMK55151.1"/>
    </source>
</evidence>
<name>A0A140DWX4_9FIRM</name>
<protein>
    <submittedName>
        <fullName evidence="2">Uncharacterized protein</fullName>
    </submittedName>
</protein>